<name>A0ABT6DCU1_9LACO</name>
<sequence length="95" mass="10991">MARDKKFLTTVQVYEDRYGNILNFPPALIKKLNGMAPDDSDAGKLSAFDHDALLYMVRRGDFTRRAMAENLHHSQQWVRNHLPEIEAELRGRNHA</sequence>
<comment type="caution">
    <text evidence="1">The sequence shown here is derived from an EMBL/GenBank/DDBJ whole genome shotgun (WGS) entry which is preliminary data.</text>
</comment>
<keyword evidence="2" id="KW-1185">Reference proteome</keyword>
<dbReference type="Proteomes" id="UP001152867">
    <property type="component" value="Unassembled WGS sequence"/>
</dbReference>
<dbReference type="EMBL" id="JANDJP010000021">
    <property type="protein sequence ID" value="MDF9914886.1"/>
    <property type="molecule type" value="Genomic_DNA"/>
</dbReference>
<organism evidence="1 2">
    <name type="scientific">Furfurilactobacillus milii</name>
    <dbReference type="NCBI Taxonomy" id="2888272"/>
    <lineage>
        <taxon>Bacteria</taxon>
        <taxon>Bacillati</taxon>
        <taxon>Bacillota</taxon>
        <taxon>Bacilli</taxon>
        <taxon>Lactobacillales</taxon>
        <taxon>Lactobacillaceae</taxon>
        <taxon>Furfurilactobacillus</taxon>
    </lineage>
</organism>
<accession>A0ABT6DCU1</accession>
<gene>
    <name evidence="1" type="ORF">NNA32_11610</name>
</gene>
<protein>
    <submittedName>
        <fullName evidence="1">Uncharacterized protein</fullName>
    </submittedName>
</protein>
<evidence type="ECO:0000313" key="1">
    <source>
        <dbReference type="EMBL" id="MDF9914886.1"/>
    </source>
</evidence>
<reference evidence="1" key="1">
    <citation type="submission" date="2022-06" db="EMBL/GenBank/DDBJ databases">
        <title>Antifungal cultures and metabolites of lactic acid bacteria for use in dairy fermentations.</title>
        <authorList>
            <person name="Zhao Z."/>
            <person name="Gaenzle M."/>
        </authorList>
    </citation>
    <scope>NUCLEOTIDE SEQUENCE</scope>
    <source>
        <strain evidence="1">FUA3126</strain>
    </source>
</reference>
<proteinExistence type="predicted"/>
<dbReference type="RefSeq" id="WP_178943165.1">
    <property type="nucleotide sequence ID" value="NZ_JAIWJG010000018.1"/>
</dbReference>
<evidence type="ECO:0000313" key="2">
    <source>
        <dbReference type="Proteomes" id="UP001152867"/>
    </source>
</evidence>